<dbReference type="PANTHER" id="PTHR43280:SF32">
    <property type="entry name" value="TRANSCRIPTIONAL REGULATORY PROTEIN"/>
    <property type="match status" value="1"/>
</dbReference>
<evidence type="ECO:0000256" key="1">
    <source>
        <dbReference type="ARBA" id="ARBA00023015"/>
    </source>
</evidence>
<dbReference type="Proteomes" id="UP001079672">
    <property type="component" value="Unassembled WGS sequence"/>
</dbReference>
<dbReference type="RefSeq" id="WP_032540717.1">
    <property type="nucleotide sequence ID" value="NZ_CP037440.1"/>
</dbReference>
<dbReference type="InterPro" id="IPR009057">
    <property type="entry name" value="Homeodomain-like_sf"/>
</dbReference>
<dbReference type="PANTHER" id="PTHR43280">
    <property type="entry name" value="ARAC-FAMILY TRANSCRIPTIONAL REGULATOR"/>
    <property type="match status" value="1"/>
</dbReference>
<comment type="caution">
    <text evidence="5">The sequence shown here is derived from an EMBL/GenBank/DDBJ whole genome shotgun (WGS) entry which is preliminary data.</text>
</comment>
<evidence type="ECO:0000256" key="3">
    <source>
        <dbReference type="ARBA" id="ARBA00023163"/>
    </source>
</evidence>
<organism evidence="5 6">
    <name type="scientific">Bacteroides fragilis</name>
    <dbReference type="NCBI Taxonomy" id="817"/>
    <lineage>
        <taxon>Bacteria</taxon>
        <taxon>Pseudomonadati</taxon>
        <taxon>Bacteroidota</taxon>
        <taxon>Bacteroidia</taxon>
        <taxon>Bacteroidales</taxon>
        <taxon>Bacteroidaceae</taxon>
        <taxon>Bacteroides</taxon>
    </lineage>
</organism>
<evidence type="ECO:0000256" key="2">
    <source>
        <dbReference type="ARBA" id="ARBA00023125"/>
    </source>
</evidence>
<accession>A0A9Q4JE68</accession>
<dbReference type="PROSITE" id="PS01124">
    <property type="entry name" value="HTH_ARAC_FAMILY_2"/>
    <property type="match status" value="1"/>
</dbReference>
<gene>
    <name evidence="5" type="ORF">O1433_04945</name>
</gene>
<evidence type="ECO:0000313" key="5">
    <source>
        <dbReference type="EMBL" id="MCZ2686847.1"/>
    </source>
</evidence>
<evidence type="ECO:0000259" key="4">
    <source>
        <dbReference type="PROSITE" id="PS01124"/>
    </source>
</evidence>
<sequence length="289" mass="33961">MQMNVDLYSVFRKHLAVEENKEWIFWESDGTFPQIPYHIRSCSAALFICRKGYIDLEINLKDYHFTIDEAIVLLPEHILRIKSISPDFTGYSLIISDKLWKEARRGVEKMKPYYTSAKEVPCIPITPHQSDFLLSYLKIFSEKFNSPQTTHNQIIVRTLITTLLYEIYQLYTGVINTMQVTGKKEKIFQEFLKLVAVHYKQERNIQFYAEHFQMTPRYFSNLIKETSQQSAAEWIDNYIVTEAGILLRTTNLSVKEVSEALNFPDQSFFGKYFKRHTGISPKEYKSDLS</sequence>
<keyword evidence="1" id="KW-0805">Transcription regulation</keyword>
<protein>
    <submittedName>
        <fullName evidence="5">Helix-turn-helix domain-containing protein</fullName>
    </submittedName>
</protein>
<dbReference type="Gene3D" id="1.10.10.60">
    <property type="entry name" value="Homeodomain-like"/>
    <property type="match status" value="1"/>
</dbReference>
<dbReference type="EMBL" id="JAPTZU010000002">
    <property type="protein sequence ID" value="MCZ2686847.1"/>
    <property type="molecule type" value="Genomic_DNA"/>
</dbReference>
<dbReference type="Pfam" id="PF12833">
    <property type="entry name" value="HTH_18"/>
    <property type="match status" value="1"/>
</dbReference>
<keyword evidence="3" id="KW-0804">Transcription</keyword>
<dbReference type="GO" id="GO:0003700">
    <property type="term" value="F:DNA-binding transcription factor activity"/>
    <property type="evidence" value="ECO:0007669"/>
    <property type="project" value="InterPro"/>
</dbReference>
<name>A0A9Q4JE68_BACFG</name>
<feature type="domain" description="HTH araC/xylS-type" evidence="4">
    <location>
        <begin position="189"/>
        <end position="287"/>
    </location>
</feature>
<dbReference type="GO" id="GO:0043565">
    <property type="term" value="F:sequence-specific DNA binding"/>
    <property type="evidence" value="ECO:0007669"/>
    <property type="project" value="InterPro"/>
</dbReference>
<keyword evidence="2" id="KW-0238">DNA-binding</keyword>
<dbReference type="InterPro" id="IPR018060">
    <property type="entry name" value="HTH_AraC"/>
</dbReference>
<proteinExistence type="predicted"/>
<dbReference type="AlphaFoldDB" id="A0A9Q4JE68"/>
<reference evidence="5" key="1">
    <citation type="submission" date="2022-12" db="EMBL/GenBank/DDBJ databases">
        <title>Development of a Multilocus Sequence Typing Scheme for Bacteroides fragilis Based on Whole Genome Sequencing Data and Clinical Application.</title>
        <authorList>
            <person name="Nielsen F.D."/>
            <person name="Justesen U.S."/>
        </authorList>
    </citation>
    <scope>NUCLEOTIDE SEQUENCE</scope>
    <source>
        <strain evidence="5">BF_AM_ODE_DK_2015_4</strain>
    </source>
</reference>
<dbReference type="SUPFAM" id="SSF46689">
    <property type="entry name" value="Homeodomain-like"/>
    <property type="match status" value="1"/>
</dbReference>
<evidence type="ECO:0000313" key="6">
    <source>
        <dbReference type="Proteomes" id="UP001079672"/>
    </source>
</evidence>
<dbReference type="SMART" id="SM00342">
    <property type="entry name" value="HTH_ARAC"/>
    <property type="match status" value="1"/>
</dbReference>